<comment type="caution">
    <text evidence="1">The sequence shown here is derived from an EMBL/GenBank/DDBJ whole genome shotgun (WGS) entry which is preliminary data.</text>
</comment>
<dbReference type="InterPro" id="IPR031161">
    <property type="entry name" value="Peptidase_M60_dom"/>
</dbReference>
<evidence type="ECO:0000313" key="1">
    <source>
        <dbReference type="EMBL" id="NSL87574.1"/>
    </source>
</evidence>
<dbReference type="PANTHER" id="PTHR15730">
    <property type="entry name" value="EXPERIMENTAL AUTOIMMUNE PROSTATITIS ANTIGEN 2-RELATED"/>
    <property type="match status" value="1"/>
</dbReference>
<keyword evidence="2" id="KW-1185">Reference proteome</keyword>
<dbReference type="PROSITE" id="PS51257">
    <property type="entry name" value="PROKAR_LIPOPROTEIN"/>
    <property type="match status" value="1"/>
</dbReference>
<name>A0A3S1B0F9_9BACT</name>
<dbReference type="InterPro" id="IPR035423">
    <property type="entry name" value="M60-like_N"/>
</dbReference>
<dbReference type="InterPro" id="IPR042279">
    <property type="entry name" value="Pep_M60_3"/>
</dbReference>
<sequence length="486" mass="53988">MRISIIRSALGLSLLVIVLLACSKEYDFNDGYDKPVTLDTTGVGNIDTSMFKIDSSGFPEARRFPGLVNTVEPRLYNVPVELDLDYKLVSPNLRIASAPGFWMSTGLYAAPGELIKVVVPKGTEGLTIQVGSHTDNVNGKFPQLRAGLITTEKTLLPGDNFIRNIYGGLIYIIPGNPSKKKVTLAFSHVCKSPDFVLGQTTDAAWKEAVRKSQVPVVELRSKRFVLTAYRKVLLGMLENFSAEAVMKLWDEAIEKDYHEWYGLSDNPADPIDQAPATQHRFVLDIQISLGSGHSGYPAMAYLDWHPEFLDTAKINAGASWGPFHEIGHNFQMTSMWSWSGADALTEVSNNLFVFKIAARHGKKPPRTYDAGQNFVPPALAFAAGNGPKNFSSLSDVFSRLVPFVQLFQRYGYGMMGYICTAARHEQRVSYINEVKKNFFYVHASKYAGVNLKPFFDQWGIAVSPSAVDQVSNLPLLTEQIWLNDIR</sequence>
<dbReference type="Gene3D" id="3.40.390.80">
    <property type="entry name" value="Peptidase M60, enhancin-like domain 2"/>
    <property type="match status" value="1"/>
</dbReference>
<dbReference type="Gene3D" id="2.60.120.1250">
    <property type="entry name" value="Peptidase M60, enhancin-like domain 1"/>
    <property type="match status" value="1"/>
</dbReference>
<dbReference type="SMART" id="SM01276">
    <property type="entry name" value="M60-like"/>
    <property type="match status" value="1"/>
</dbReference>
<dbReference type="InterPro" id="IPR051244">
    <property type="entry name" value="TCAF"/>
</dbReference>
<dbReference type="PROSITE" id="PS51723">
    <property type="entry name" value="PEPTIDASE_M60"/>
    <property type="match status" value="1"/>
</dbReference>
<dbReference type="EMBL" id="RIAR02000001">
    <property type="protein sequence ID" value="NSL87574.1"/>
    <property type="molecule type" value="Genomic_DNA"/>
</dbReference>
<dbReference type="AlphaFoldDB" id="A0A3S1B0F9"/>
<reference evidence="1" key="1">
    <citation type="submission" date="2020-05" db="EMBL/GenBank/DDBJ databases">
        <title>Chitinophaga laudate sp. nov., isolated from a tropical peat swamp.</title>
        <authorList>
            <person name="Goh C.B.S."/>
            <person name="Lee M.S."/>
            <person name="Parimannan S."/>
            <person name="Pasbakhsh P."/>
            <person name="Yule C.M."/>
            <person name="Rajandas H."/>
            <person name="Loke S."/>
            <person name="Croft L."/>
            <person name="Tan J.B.L."/>
        </authorList>
    </citation>
    <scope>NUCLEOTIDE SEQUENCE</scope>
    <source>
        <strain evidence="1">Mgbs1</strain>
    </source>
</reference>
<dbReference type="PANTHER" id="PTHR15730:SF5">
    <property type="entry name" value="SI:CH211-210B2.2-RELATED"/>
    <property type="match status" value="1"/>
</dbReference>
<dbReference type="Pfam" id="PF17291">
    <property type="entry name" value="M60-like_N"/>
    <property type="match status" value="1"/>
</dbReference>
<evidence type="ECO:0000313" key="2">
    <source>
        <dbReference type="Proteomes" id="UP000281028"/>
    </source>
</evidence>
<protein>
    <submittedName>
        <fullName evidence="1">Uncharacterized protein</fullName>
    </submittedName>
</protein>
<dbReference type="Pfam" id="PF13402">
    <property type="entry name" value="Peptidase_M60"/>
    <property type="match status" value="1"/>
</dbReference>
<accession>A0A3S1B0F9</accession>
<dbReference type="OrthoDB" id="606623at2"/>
<dbReference type="Gene3D" id="1.10.390.30">
    <property type="entry name" value="Peptidase M60, enhancin-like domain 3"/>
    <property type="match status" value="1"/>
</dbReference>
<organism evidence="1 2">
    <name type="scientific">Chitinophaga solisilvae</name>
    <dbReference type="NCBI Taxonomy" id="1233460"/>
    <lineage>
        <taxon>Bacteria</taxon>
        <taxon>Pseudomonadati</taxon>
        <taxon>Bacteroidota</taxon>
        <taxon>Chitinophagia</taxon>
        <taxon>Chitinophagales</taxon>
        <taxon>Chitinophagaceae</taxon>
        <taxon>Chitinophaga</taxon>
    </lineage>
</organism>
<dbReference type="Proteomes" id="UP000281028">
    <property type="component" value="Unassembled WGS sequence"/>
</dbReference>
<proteinExistence type="predicted"/>
<gene>
    <name evidence="1" type="ORF">ECE50_012065</name>
</gene>